<dbReference type="PROSITE" id="PS00137">
    <property type="entry name" value="SUBTILASE_HIS"/>
    <property type="match status" value="1"/>
</dbReference>
<keyword evidence="11" id="KW-1185">Reference proteome</keyword>
<evidence type="ECO:0000256" key="7">
    <source>
        <dbReference type="SAM" id="SignalP"/>
    </source>
</evidence>
<dbReference type="InterPro" id="IPR037045">
    <property type="entry name" value="S8pro/Inhibitor_I9_sf"/>
</dbReference>
<evidence type="ECO:0000259" key="9">
    <source>
        <dbReference type="Pfam" id="PF05922"/>
    </source>
</evidence>
<dbReference type="GO" id="GO:0006508">
    <property type="term" value="P:proteolysis"/>
    <property type="evidence" value="ECO:0007669"/>
    <property type="project" value="UniProtKB-KW"/>
</dbReference>
<organism evidence="10 11">
    <name type="scientific">Amycolatopsis minnesotensis</name>
    <dbReference type="NCBI Taxonomy" id="337894"/>
    <lineage>
        <taxon>Bacteria</taxon>
        <taxon>Bacillati</taxon>
        <taxon>Actinomycetota</taxon>
        <taxon>Actinomycetes</taxon>
        <taxon>Pseudonocardiales</taxon>
        <taxon>Pseudonocardiaceae</taxon>
        <taxon>Amycolatopsis</taxon>
    </lineage>
</organism>
<feature type="signal peptide" evidence="7">
    <location>
        <begin position="1"/>
        <end position="24"/>
    </location>
</feature>
<name>A0ABN2SQK7_9PSEU</name>
<evidence type="ECO:0000256" key="2">
    <source>
        <dbReference type="ARBA" id="ARBA00022670"/>
    </source>
</evidence>
<dbReference type="Gene3D" id="3.30.70.80">
    <property type="entry name" value="Peptidase S8 propeptide/proteinase inhibitor I9"/>
    <property type="match status" value="1"/>
</dbReference>
<evidence type="ECO:0000313" key="10">
    <source>
        <dbReference type="EMBL" id="GAA1990772.1"/>
    </source>
</evidence>
<evidence type="ECO:0000313" key="11">
    <source>
        <dbReference type="Proteomes" id="UP001501116"/>
    </source>
</evidence>
<keyword evidence="3 5" id="KW-0378">Hydrolase</keyword>
<dbReference type="PRINTS" id="PR00723">
    <property type="entry name" value="SUBTILISIN"/>
</dbReference>
<dbReference type="PANTHER" id="PTHR43806:SF11">
    <property type="entry name" value="CEREVISIN-RELATED"/>
    <property type="match status" value="1"/>
</dbReference>
<comment type="similarity">
    <text evidence="1 5 6">Belongs to the peptidase S8 family.</text>
</comment>
<evidence type="ECO:0000256" key="5">
    <source>
        <dbReference type="PROSITE-ProRule" id="PRU01240"/>
    </source>
</evidence>
<dbReference type="InterPro" id="IPR036852">
    <property type="entry name" value="Peptidase_S8/S53_dom_sf"/>
</dbReference>
<evidence type="ECO:0000256" key="4">
    <source>
        <dbReference type="ARBA" id="ARBA00022825"/>
    </source>
</evidence>
<dbReference type="GO" id="GO:0008233">
    <property type="term" value="F:peptidase activity"/>
    <property type="evidence" value="ECO:0007669"/>
    <property type="project" value="UniProtKB-KW"/>
</dbReference>
<reference evidence="10 11" key="1">
    <citation type="journal article" date="2019" name="Int. J. Syst. Evol. Microbiol.">
        <title>The Global Catalogue of Microorganisms (GCM) 10K type strain sequencing project: providing services to taxonomists for standard genome sequencing and annotation.</title>
        <authorList>
            <consortium name="The Broad Institute Genomics Platform"/>
            <consortium name="The Broad Institute Genome Sequencing Center for Infectious Disease"/>
            <person name="Wu L."/>
            <person name="Ma J."/>
        </authorList>
    </citation>
    <scope>NUCLEOTIDE SEQUENCE [LARGE SCALE GENOMIC DNA]</scope>
    <source>
        <strain evidence="10 11">JCM 14545</strain>
    </source>
</reference>
<comment type="caution">
    <text evidence="10">The sequence shown here is derived from an EMBL/GenBank/DDBJ whole genome shotgun (WGS) entry which is preliminary data.</text>
</comment>
<dbReference type="Gene3D" id="3.40.50.200">
    <property type="entry name" value="Peptidase S8/S53 domain"/>
    <property type="match status" value="1"/>
</dbReference>
<dbReference type="Pfam" id="PF05922">
    <property type="entry name" value="Inhibitor_I9"/>
    <property type="match status" value="1"/>
</dbReference>
<evidence type="ECO:0000256" key="1">
    <source>
        <dbReference type="ARBA" id="ARBA00011073"/>
    </source>
</evidence>
<keyword evidence="7" id="KW-0732">Signal</keyword>
<dbReference type="PROSITE" id="PS51892">
    <property type="entry name" value="SUBTILASE"/>
    <property type="match status" value="1"/>
</dbReference>
<dbReference type="InterPro" id="IPR023828">
    <property type="entry name" value="Peptidase_S8_Ser-AS"/>
</dbReference>
<dbReference type="InterPro" id="IPR000209">
    <property type="entry name" value="Peptidase_S8/S53_dom"/>
</dbReference>
<dbReference type="CDD" id="cd04077">
    <property type="entry name" value="Peptidases_S8_PCSK9_ProteinaseK_like"/>
    <property type="match status" value="1"/>
</dbReference>
<accession>A0ABN2SQK7</accession>
<feature type="active site" description="Charge relay system" evidence="5">
    <location>
        <position position="159"/>
    </location>
</feature>
<feature type="domain" description="Peptidase S8/S53" evidence="8">
    <location>
        <begin position="150"/>
        <end position="381"/>
    </location>
</feature>
<dbReference type="InterPro" id="IPR050131">
    <property type="entry name" value="Peptidase_S8_subtilisin-like"/>
</dbReference>
<dbReference type="Proteomes" id="UP001501116">
    <property type="component" value="Unassembled WGS sequence"/>
</dbReference>
<feature type="chain" id="PRO_5045077496" evidence="7">
    <location>
        <begin position="25"/>
        <end position="400"/>
    </location>
</feature>
<dbReference type="InterPro" id="IPR022398">
    <property type="entry name" value="Peptidase_S8_His-AS"/>
</dbReference>
<feature type="domain" description="Inhibitor I9" evidence="9">
    <location>
        <begin position="66"/>
        <end position="106"/>
    </location>
</feature>
<dbReference type="PROSITE" id="PS00138">
    <property type="entry name" value="SUBTILASE_SER"/>
    <property type="match status" value="1"/>
</dbReference>
<feature type="active site" description="Charge relay system" evidence="5">
    <location>
        <position position="192"/>
    </location>
</feature>
<dbReference type="PROSITE" id="PS00136">
    <property type="entry name" value="SUBTILASE_ASP"/>
    <property type="match status" value="1"/>
</dbReference>
<keyword evidence="4 5" id="KW-0720">Serine protease</keyword>
<dbReference type="PANTHER" id="PTHR43806">
    <property type="entry name" value="PEPTIDASE S8"/>
    <property type="match status" value="1"/>
</dbReference>
<protein>
    <submittedName>
        <fullName evidence="10">Serine protease</fullName>
    </submittedName>
</protein>
<dbReference type="RefSeq" id="WP_344431110.1">
    <property type="nucleotide sequence ID" value="NZ_BAAANN010000056.1"/>
</dbReference>
<dbReference type="InterPro" id="IPR023827">
    <property type="entry name" value="Peptidase_S8_Asp-AS"/>
</dbReference>
<dbReference type="InterPro" id="IPR010259">
    <property type="entry name" value="S8pro/Inhibitor_I9"/>
</dbReference>
<dbReference type="Pfam" id="PF00082">
    <property type="entry name" value="Peptidase_S8"/>
    <property type="match status" value="1"/>
</dbReference>
<evidence type="ECO:0000259" key="8">
    <source>
        <dbReference type="Pfam" id="PF00082"/>
    </source>
</evidence>
<proteinExistence type="inferred from homology"/>
<keyword evidence="2 5" id="KW-0645">Protease</keyword>
<dbReference type="EMBL" id="BAAANN010000056">
    <property type="protein sequence ID" value="GAA1990772.1"/>
    <property type="molecule type" value="Genomic_DNA"/>
</dbReference>
<sequence>MKRRTARRALWISGAALAVTVAVAGSTLAAAEPAEGTIVNADAGDALAGRYIVTLKNGADTDRVAAAYDANVEKRYQATIHGFSARMDPTHAKRMAADPDVASIEAVRSMRIDDPAPSSTPSSVPSWGLDRINQRDLPLDGDATRAPGAGAGVTAYVLDTGVRLTHDEFEGRAVSGWDFVDNDPDASDACGHGTHVAGTVAGKTFGVAPKANIVAVRVQPCGTTVTPSDSVLAGVDWVTANAKHPAVVNMSLGYPGSSPALEDAIRRSIASGITYSIAAGNFFVPACSFTPSNVREAIVVANSNQKDDRAAESQWGDCVDLFAPGTDIVSSTFADDHSSGAMSGTSMSAPHVAGAAAVYLSRNPGASPEDVRRALVDTATRDKIGYAMPGTPNLLLYTGP</sequence>
<dbReference type="InterPro" id="IPR034193">
    <property type="entry name" value="PCSK9_ProteinaseK-like"/>
</dbReference>
<gene>
    <name evidence="10" type="ORF">GCM10009754_81510</name>
</gene>
<feature type="active site" description="Charge relay system" evidence="5">
    <location>
        <position position="346"/>
    </location>
</feature>
<dbReference type="SUPFAM" id="SSF52743">
    <property type="entry name" value="Subtilisin-like"/>
    <property type="match status" value="1"/>
</dbReference>
<dbReference type="SUPFAM" id="SSF54897">
    <property type="entry name" value="Protease propeptides/inhibitors"/>
    <property type="match status" value="1"/>
</dbReference>
<evidence type="ECO:0000256" key="3">
    <source>
        <dbReference type="ARBA" id="ARBA00022801"/>
    </source>
</evidence>
<evidence type="ECO:0000256" key="6">
    <source>
        <dbReference type="RuleBase" id="RU003355"/>
    </source>
</evidence>
<dbReference type="InterPro" id="IPR015500">
    <property type="entry name" value="Peptidase_S8_subtilisin-rel"/>
</dbReference>